<dbReference type="Proteomes" id="UP000007033">
    <property type="component" value="Chromosome"/>
</dbReference>
<dbReference type="HOGENOM" id="CLU_2861965_0_0_9"/>
<proteinExistence type="predicted"/>
<organism evidence="1 2">
    <name type="scientific">Lactobacillus amylovorus (strain GRL 1112)</name>
    <dbReference type="NCBI Taxonomy" id="695560"/>
    <lineage>
        <taxon>Bacteria</taxon>
        <taxon>Bacillati</taxon>
        <taxon>Bacillota</taxon>
        <taxon>Bacilli</taxon>
        <taxon>Lactobacillales</taxon>
        <taxon>Lactobacillaceae</taxon>
        <taxon>Lactobacillus</taxon>
    </lineage>
</organism>
<dbReference type="KEGG" id="lam:LA2_02970"/>
<gene>
    <name evidence="1" type="ordered locus">LA2_02970</name>
</gene>
<sequence>MYRINFFWITDECAIFSDIVDIIVIGEEILELIILVAASYDEVNAFFIELRMNFLESSFVVFAL</sequence>
<evidence type="ECO:0000313" key="1">
    <source>
        <dbReference type="EMBL" id="ADQ58572.1"/>
    </source>
</evidence>
<dbReference type="AlphaFoldDB" id="E4SMB6"/>
<protein>
    <submittedName>
        <fullName evidence="1">Uncharacterized protein</fullName>
    </submittedName>
</protein>
<evidence type="ECO:0000313" key="2">
    <source>
        <dbReference type="Proteomes" id="UP000007033"/>
    </source>
</evidence>
<accession>E4SMB6</accession>
<reference evidence="1 2" key="1">
    <citation type="journal article" date="2011" name="J. Bacteriol.">
        <title>Genome sequence of Lactobacillus amylovorus GRL1112.</title>
        <authorList>
            <person name="Kant R."/>
            <person name="Paulin L."/>
            <person name="Alatalo E."/>
            <person name="de Vos W.M."/>
            <person name="Palva A."/>
        </authorList>
    </citation>
    <scope>NUCLEOTIDE SEQUENCE [LARGE SCALE GENOMIC DNA]</scope>
    <source>
        <strain evidence="1 2">GRL 1112</strain>
    </source>
</reference>
<name>E4SMB6_LACAR</name>
<dbReference type="EMBL" id="CP002338">
    <property type="protein sequence ID" value="ADQ58572.1"/>
    <property type="molecule type" value="Genomic_DNA"/>
</dbReference>